<sequence length="107" mass="12110">MHGLHCIIFLICGVLFAESAVPEDYKKDAQHNFPNEVKDLDESIERIRRQIGAFGVGIGVFGERHVGPLGNPYYGNPYGNPYFVQPYGHYFHDRRFGGGFPGNFYGR</sequence>
<proteinExistence type="predicted"/>
<dbReference type="RefSeq" id="XP_016970415.1">
    <property type="nucleotide sequence ID" value="XM_017114926.1"/>
</dbReference>
<name>A0A6P4DXJ4_DRORH</name>
<keyword evidence="1" id="KW-0732">Signal</keyword>
<feature type="signal peptide" evidence="1">
    <location>
        <begin position="1"/>
        <end position="19"/>
    </location>
</feature>
<organism evidence="2">
    <name type="scientific">Drosophila rhopaloa</name>
    <name type="common">Fruit fly</name>
    <dbReference type="NCBI Taxonomy" id="1041015"/>
    <lineage>
        <taxon>Eukaryota</taxon>
        <taxon>Metazoa</taxon>
        <taxon>Ecdysozoa</taxon>
        <taxon>Arthropoda</taxon>
        <taxon>Hexapoda</taxon>
        <taxon>Insecta</taxon>
        <taxon>Pterygota</taxon>
        <taxon>Neoptera</taxon>
        <taxon>Endopterygota</taxon>
        <taxon>Diptera</taxon>
        <taxon>Brachycera</taxon>
        <taxon>Muscomorpha</taxon>
        <taxon>Ephydroidea</taxon>
        <taxon>Drosophilidae</taxon>
        <taxon>Drosophila</taxon>
        <taxon>Sophophora</taxon>
    </lineage>
</organism>
<feature type="chain" id="PRO_5027922802" evidence="1">
    <location>
        <begin position="20"/>
        <end position="107"/>
    </location>
</feature>
<evidence type="ECO:0000313" key="2">
    <source>
        <dbReference type="RefSeq" id="XP_016970415.1"/>
    </source>
</evidence>
<evidence type="ECO:0000256" key="1">
    <source>
        <dbReference type="SAM" id="SignalP"/>
    </source>
</evidence>
<gene>
    <name evidence="2" type="primary">LOC108038179</name>
</gene>
<reference evidence="2" key="1">
    <citation type="submission" date="2025-08" db="UniProtKB">
        <authorList>
            <consortium name="RefSeq"/>
        </authorList>
    </citation>
    <scope>IDENTIFICATION</scope>
</reference>
<dbReference type="AlphaFoldDB" id="A0A6P4DXJ4"/>
<accession>A0A6P4DXJ4</accession>
<protein>
    <submittedName>
        <fullName evidence="2">Uncharacterized protein LOC108038179</fullName>
    </submittedName>
</protein>